<organism evidence="1 2">
    <name type="scientific">Granulicella mallensis</name>
    <dbReference type="NCBI Taxonomy" id="940614"/>
    <lineage>
        <taxon>Bacteria</taxon>
        <taxon>Pseudomonadati</taxon>
        <taxon>Acidobacteriota</taxon>
        <taxon>Terriglobia</taxon>
        <taxon>Terriglobales</taxon>
        <taxon>Acidobacteriaceae</taxon>
        <taxon>Granulicella</taxon>
    </lineage>
</organism>
<dbReference type="AlphaFoldDB" id="A0A7W7ZLL1"/>
<dbReference type="Proteomes" id="UP000584867">
    <property type="component" value="Unassembled WGS sequence"/>
</dbReference>
<dbReference type="EMBL" id="JACHIO010000002">
    <property type="protein sequence ID" value="MBB5062138.1"/>
    <property type="molecule type" value="Genomic_DNA"/>
</dbReference>
<evidence type="ECO:0000313" key="1">
    <source>
        <dbReference type="EMBL" id="MBB5062138.1"/>
    </source>
</evidence>
<protein>
    <submittedName>
        <fullName evidence="1">Uncharacterized protein</fullName>
    </submittedName>
</protein>
<proteinExistence type="predicted"/>
<evidence type="ECO:0000313" key="2">
    <source>
        <dbReference type="Proteomes" id="UP000584867"/>
    </source>
</evidence>
<gene>
    <name evidence="1" type="ORF">HDF15_000465</name>
</gene>
<reference evidence="1 2" key="1">
    <citation type="submission" date="2020-08" db="EMBL/GenBank/DDBJ databases">
        <title>Genomic Encyclopedia of Type Strains, Phase IV (KMG-V): Genome sequencing to study the core and pangenomes of soil and plant-associated prokaryotes.</title>
        <authorList>
            <person name="Whitman W."/>
        </authorList>
    </citation>
    <scope>NUCLEOTIDE SEQUENCE [LARGE SCALE GENOMIC DNA]</scope>
    <source>
        <strain evidence="1 2">X5P3</strain>
    </source>
</reference>
<accession>A0A7W7ZLL1</accession>
<comment type="caution">
    <text evidence="1">The sequence shown here is derived from an EMBL/GenBank/DDBJ whole genome shotgun (WGS) entry which is preliminary data.</text>
</comment>
<sequence>MAFERKVQQSSQHQVVMLQSRDGLVEGCLNNKAKYIYVR</sequence>
<name>A0A7W7ZLL1_9BACT</name>